<dbReference type="Gene3D" id="3.10.580.10">
    <property type="entry name" value="CBS-domain"/>
    <property type="match status" value="1"/>
</dbReference>
<keyword evidence="5" id="KW-0808">Transferase</keyword>
<organism evidence="5 6">
    <name type="scientific">Burkholderia gladioli</name>
    <name type="common">Pseudomonas marginata</name>
    <name type="synonym">Phytomonas marginata</name>
    <dbReference type="NCBI Taxonomy" id="28095"/>
    <lineage>
        <taxon>Bacteria</taxon>
        <taxon>Pseudomonadati</taxon>
        <taxon>Pseudomonadota</taxon>
        <taxon>Betaproteobacteria</taxon>
        <taxon>Burkholderiales</taxon>
        <taxon>Burkholderiaceae</taxon>
        <taxon>Burkholderia</taxon>
    </lineage>
</organism>
<comment type="caution">
    <text evidence="5">The sequence shown here is derived from an EMBL/GenBank/DDBJ whole genome shotgun (WGS) entry which is preliminary data.</text>
</comment>
<evidence type="ECO:0000259" key="4">
    <source>
        <dbReference type="PROSITE" id="PS51371"/>
    </source>
</evidence>
<dbReference type="RefSeq" id="WP_096748855.1">
    <property type="nucleotide sequence ID" value="NZ_CADEPO010000002.1"/>
</dbReference>
<dbReference type="PIRSF" id="PIRSF036990">
    <property type="entry name" value="UCP036990_CBS_BON"/>
    <property type="match status" value="1"/>
</dbReference>
<dbReference type="InterPro" id="IPR046342">
    <property type="entry name" value="CBS_dom_sf"/>
</dbReference>
<keyword evidence="5" id="KW-0418">Kinase</keyword>
<dbReference type="SUPFAM" id="SSF54631">
    <property type="entry name" value="CBS-domain pair"/>
    <property type="match status" value="1"/>
</dbReference>
<proteinExistence type="predicted"/>
<dbReference type="InterPro" id="IPR017080">
    <property type="entry name" value="UCP036990_CBS_BON"/>
</dbReference>
<dbReference type="SMART" id="SM00116">
    <property type="entry name" value="CBS"/>
    <property type="match status" value="2"/>
</dbReference>
<dbReference type="Proteomes" id="UP000220629">
    <property type="component" value="Unassembled WGS sequence"/>
</dbReference>
<dbReference type="CDD" id="cd02205">
    <property type="entry name" value="CBS_pair_SF"/>
    <property type="match status" value="1"/>
</dbReference>
<evidence type="ECO:0000313" key="5">
    <source>
        <dbReference type="EMBL" id="PEH38411.1"/>
    </source>
</evidence>
<name>A0A2A7S4A1_BURGA</name>
<keyword evidence="1 2" id="KW-0129">CBS domain</keyword>
<feature type="domain" description="CBS" evidence="4">
    <location>
        <begin position="95"/>
        <end position="152"/>
    </location>
</feature>
<dbReference type="PANTHER" id="PTHR43080:SF26">
    <property type="entry name" value="REGULATORY PROTEIN"/>
    <property type="match status" value="1"/>
</dbReference>
<dbReference type="Pfam" id="PF00571">
    <property type="entry name" value="CBS"/>
    <property type="match status" value="2"/>
</dbReference>
<dbReference type="AlphaFoldDB" id="A0A2A7S4A1"/>
<dbReference type="GO" id="GO:0016301">
    <property type="term" value="F:kinase activity"/>
    <property type="evidence" value="ECO:0007669"/>
    <property type="project" value="UniProtKB-KW"/>
</dbReference>
<dbReference type="Pfam" id="PF04972">
    <property type="entry name" value="BON"/>
    <property type="match status" value="1"/>
</dbReference>
<dbReference type="InterPro" id="IPR007055">
    <property type="entry name" value="BON_dom"/>
</dbReference>
<evidence type="ECO:0000256" key="1">
    <source>
        <dbReference type="ARBA" id="ARBA00023122"/>
    </source>
</evidence>
<accession>A0A2A7S4A1</accession>
<dbReference type="InterPro" id="IPR051257">
    <property type="entry name" value="Diverse_CBS-Domain"/>
</dbReference>
<dbReference type="PANTHER" id="PTHR43080">
    <property type="entry name" value="CBS DOMAIN-CONTAINING PROTEIN CBSX3, MITOCHONDRIAL"/>
    <property type="match status" value="1"/>
</dbReference>
<dbReference type="Gene3D" id="3.30.1340.30">
    <property type="match status" value="1"/>
</dbReference>
<evidence type="ECO:0000259" key="3">
    <source>
        <dbReference type="PROSITE" id="PS50914"/>
    </source>
</evidence>
<gene>
    <name evidence="5" type="ORF">CRM94_28885</name>
</gene>
<dbReference type="InterPro" id="IPR000644">
    <property type="entry name" value="CBS_dom"/>
</dbReference>
<evidence type="ECO:0000256" key="2">
    <source>
        <dbReference type="PROSITE-ProRule" id="PRU00703"/>
    </source>
</evidence>
<dbReference type="PROSITE" id="PS50914">
    <property type="entry name" value="BON"/>
    <property type="match status" value="1"/>
</dbReference>
<dbReference type="EMBL" id="PDDY01000004">
    <property type="protein sequence ID" value="PEH38411.1"/>
    <property type="molecule type" value="Genomic_DNA"/>
</dbReference>
<feature type="domain" description="CBS" evidence="4">
    <location>
        <begin position="7"/>
        <end position="64"/>
    </location>
</feature>
<feature type="domain" description="BON" evidence="3">
    <location>
        <begin position="158"/>
        <end position="225"/>
    </location>
</feature>
<dbReference type="CDD" id="cd04586">
    <property type="entry name" value="CBS_pair_BON_assoc"/>
    <property type="match status" value="1"/>
</dbReference>
<dbReference type="PROSITE" id="PS51371">
    <property type="entry name" value="CBS"/>
    <property type="match status" value="2"/>
</dbReference>
<reference evidence="6" key="1">
    <citation type="submission" date="2017-09" db="EMBL/GenBank/DDBJ databases">
        <title>FDA dAtabase for Regulatory Grade micrObial Sequences (FDA-ARGOS): Supporting development and validation of Infectious Disease Dx tests.</title>
        <authorList>
            <person name="Minogue T."/>
            <person name="Wolcott M."/>
            <person name="Wasieloski L."/>
            <person name="Aguilar W."/>
            <person name="Moore D."/>
            <person name="Tallon L."/>
            <person name="Sadzewicz L."/>
            <person name="Ott S."/>
            <person name="Zhao X."/>
            <person name="Nagaraj S."/>
            <person name="Vavikolanu K."/>
            <person name="Aluvathingal J."/>
            <person name="Nadendla S."/>
            <person name="Sichtig H."/>
        </authorList>
    </citation>
    <scope>NUCLEOTIDE SEQUENCE [LARGE SCALE GENOMIC DNA]</scope>
    <source>
        <strain evidence="6">FDAARGOS_390</strain>
    </source>
</reference>
<sequence length="230" mass="25281">MHACDVMTPEVIHARPEMSIREAAALLAKHSISALPVLDSDGKLVGIVSEGDLLRRYEIGTGDRHRSWWLQLLTSNRELASEYVKEHGRSVKDVMTAEVVTVYEDTPLADIAEVLERHRIKRVPVMKNGRMTGIVSRANLVRALAGMDPLKAPACQPRDAELRDAILAAAKGKSWAPTRENVIVTDGVVHLWGFITSDEESHALCIAARNVPGVKQVVSHLTYPPPPLPL</sequence>
<evidence type="ECO:0000313" key="6">
    <source>
        <dbReference type="Proteomes" id="UP000220629"/>
    </source>
</evidence>
<protein>
    <submittedName>
        <fullName evidence="5">Histidine kinase</fullName>
    </submittedName>
</protein>